<sequence>MTHVTYEDREFHHLRLDEPPWTLAGISVRGGELQDCAIVQVDDPAYPIRVIDSAITGTQLVNSAAIGVRFEDITVTDCPTPADPVYLDGCLFRHVVLRGRLGSWIFDEMPKSVPDDRREAFAEAERQFYAEGEYALDISEAVFESASMFSLPGELVRRDPETQFLVRKEGLAGADLSMLPRSARRWLKRAARSPFDSTVLVVGRDEADFKESLALHLQLVDLGIAEA</sequence>
<organism evidence="1 2">
    <name type="scientific">Amycolatopsis heterodermiae</name>
    <dbReference type="NCBI Taxonomy" id="3110235"/>
    <lineage>
        <taxon>Bacteria</taxon>
        <taxon>Bacillati</taxon>
        <taxon>Actinomycetota</taxon>
        <taxon>Actinomycetes</taxon>
        <taxon>Pseudonocardiales</taxon>
        <taxon>Pseudonocardiaceae</taxon>
        <taxon>Amycolatopsis</taxon>
    </lineage>
</organism>
<comment type="caution">
    <text evidence="1">The sequence shown here is derived from an EMBL/GenBank/DDBJ whole genome shotgun (WGS) entry which is preliminary data.</text>
</comment>
<reference evidence="1 2" key="1">
    <citation type="submission" date="2023-12" db="EMBL/GenBank/DDBJ databases">
        <title>Amycolatopsis sp. V23-08.</title>
        <authorList>
            <person name="Somphong A."/>
        </authorList>
    </citation>
    <scope>NUCLEOTIDE SEQUENCE [LARGE SCALE GENOMIC DNA]</scope>
    <source>
        <strain evidence="1 2">V23-08</strain>
    </source>
</reference>
<gene>
    <name evidence="1" type="ORF">VA596_47345</name>
</gene>
<name>A0ABU5RLP4_9PSEU</name>
<dbReference type="EMBL" id="JAYFSI010000020">
    <property type="protein sequence ID" value="MEA5367215.1"/>
    <property type="molecule type" value="Genomic_DNA"/>
</dbReference>
<accession>A0ABU5RLP4</accession>
<proteinExistence type="predicted"/>
<dbReference type="Proteomes" id="UP001304298">
    <property type="component" value="Unassembled WGS sequence"/>
</dbReference>
<protein>
    <submittedName>
        <fullName evidence="1">Uncharacterized protein</fullName>
    </submittedName>
</protein>
<evidence type="ECO:0000313" key="2">
    <source>
        <dbReference type="Proteomes" id="UP001304298"/>
    </source>
</evidence>
<dbReference type="RefSeq" id="WP_323337033.1">
    <property type="nucleotide sequence ID" value="NZ_JAYFSI010000020.1"/>
</dbReference>
<keyword evidence="2" id="KW-1185">Reference proteome</keyword>
<evidence type="ECO:0000313" key="1">
    <source>
        <dbReference type="EMBL" id="MEA5367215.1"/>
    </source>
</evidence>